<comment type="caution">
    <text evidence="1">The sequence shown here is derived from an EMBL/GenBank/DDBJ whole genome shotgun (WGS) entry which is preliminary data.</text>
</comment>
<gene>
    <name evidence="1" type="ORF">SEMRO_418_G138930.1</name>
</gene>
<dbReference type="Proteomes" id="UP001153069">
    <property type="component" value="Unassembled WGS sequence"/>
</dbReference>
<evidence type="ECO:0000313" key="1">
    <source>
        <dbReference type="EMBL" id="CAB9510062.1"/>
    </source>
</evidence>
<organism evidence="1 2">
    <name type="scientific">Seminavis robusta</name>
    <dbReference type="NCBI Taxonomy" id="568900"/>
    <lineage>
        <taxon>Eukaryota</taxon>
        <taxon>Sar</taxon>
        <taxon>Stramenopiles</taxon>
        <taxon>Ochrophyta</taxon>
        <taxon>Bacillariophyta</taxon>
        <taxon>Bacillariophyceae</taxon>
        <taxon>Bacillariophycidae</taxon>
        <taxon>Naviculales</taxon>
        <taxon>Naviculaceae</taxon>
        <taxon>Seminavis</taxon>
    </lineage>
</organism>
<protein>
    <submittedName>
        <fullName evidence="1">Uncharacterized protein</fullName>
    </submittedName>
</protein>
<evidence type="ECO:0000313" key="2">
    <source>
        <dbReference type="Proteomes" id="UP001153069"/>
    </source>
</evidence>
<keyword evidence="2" id="KW-1185">Reference proteome</keyword>
<dbReference type="AlphaFoldDB" id="A0A9N8DW36"/>
<reference evidence="1" key="1">
    <citation type="submission" date="2020-06" db="EMBL/GenBank/DDBJ databases">
        <authorList>
            <consortium name="Plant Systems Biology data submission"/>
        </authorList>
    </citation>
    <scope>NUCLEOTIDE SEQUENCE</scope>
    <source>
        <strain evidence="1">D6</strain>
    </source>
</reference>
<dbReference type="EMBL" id="CAICTM010000417">
    <property type="protein sequence ID" value="CAB9510062.1"/>
    <property type="molecule type" value="Genomic_DNA"/>
</dbReference>
<sequence>MMYNGLDSFFINFQAWMSWICLRFSSLSERSYSFVLFIAGRMLSVCIIILGPNHSHWHDVFVFDDEEAQGRSMVCRIVAGFGISQRIQGAFILQQYGDTTLYRLLFEGDEVIDAEGPNTKGNPAQGCILLPDGIKWNKSVKKAKSNNTASVRGRCIFLSFEANLTGLTALQVTLIHDRNDHIAKQTAVELLDVFERAVVHVNKHPHPFNSY</sequence>
<name>A0A9N8DW36_9STRA</name>
<accession>A0A9N8DW36</accession>
<proteinExistence type="predicted"/>